<gene>
    <name evidence="2" type="ORF">PoB_005924900</name>
</gene>
<sequence>MEKPGMRDQNTSTSLDLPDDAVDGSTTTTANSNTTRALPARNISTAPVFSRPRGLEAVLEEDEGSVSARSPLPPDTGGRASDGEDDTRGRDDDGGGGDEADDEMADNDDDGGSKRQKLTQNHRDDKVRKS</sequence>
<keyword evidence="3" id="KW-1185">Reference proteome</keyword>
<feature type="region of interest" description="Disordered" evidence="1">
    <location>
        <begin position="1"/>
        <end position="130"/>
    </location>
</feature>
<dbReference type="Proteomes" id="UP000735302">
    <property type="component" value="Unassembled WGS sequence"/>
</dbReference>
<evidence type="ECO:0000313" key="2">
    <source>
        <dbReference type="EMBL" id="GFO32744.1"/>
    </source>
</evidence>
<dbReference type="EMBL" id="BLXT01006675">
    <property type="protein sequence ID" value="GFO32744.1"/>
    <property type="molecule type" value="Genomic_DNA"/>
</dbReference>
<comment type="caution">
    <text evidence="2">The sequence shown here is derived from an EMBL/GenBank/DDBJ whole genome shotgun (WGS) entry which is preliminary data.</text>
</comment>
<feature type="compositionally biased region" description="Acidic residues" evidence="1">
    <location>
        <begin position="94"/>
        <end position="110"/>
    </location>
</feature>
<reference evidence="2 3" key="1">
    <citation type="journal article" date="2021" name="Elife">
        <title>Chloroplast acquisition without the gene transfer in kleptoplastic sea slugs, Plakobranchus ocellatus.</title>
        <authorList>
            <person name="Maeda T."/>
            <person name="Takahashi S."/>
            <person name="Yoshida T."/>
            <person name="Shimamura S."/>
            <person name="Takaki Y."/>
            <person name="Nagai Y."/>
            <person name="Toyoda A."/>
            <person name="Suzuki Y."/>
            <person name="Arimoto A."/>
            <person name="Ishii H."/>
            <person name="Satoh N."/>
            <person name="Nishiyama T."/>
            <person name="Hasebe M."/>
            <person name="Maruyama T."/>
            <person name="Minagawa J."/>
            <person name="Obokata J."/>
            <person name="Shigenobu S."/>
        </authorList>
    </citation>
    <scope>NUCLEOTIDE SEQUENCE [LARGE SCALE GENOMIC DNA]</scope>
</reference>
<name>A0AAV4CN40_9GAST</name>
<proteinExistence type="predicted"/>
<evidence type="ECO:0000256" key="1">
    <source>
        <dbReference type="SAM" id="MobiDB-lite"/>
    </source>
</evidence>
<dbReference type="AlphaFoldDB" id="A0AAV4CN40"/>
<feature type="compositionally biased region" description="Basic and acidic residues" evidence="1">
    <location>
        <begin position="121"/>
        <end position="130"/>
    </location>
</feature>
<protein>
    <submittedName>
        <fullName evidence="2">Uncharacterized protein</fullName>
    </submittedName>
</protein>
<accession>A0AAV4CN40</accession>
<evidence type="ECO:0000313" key="3">
    <source>
        <dbReference type="Proteomes" id="UP000735302"/>
    </source>
</evidence>
<feature type="compositionally biased region" description="Low complexity" evidence="1">
    <location>
        <begin position="25"/>
        <end position="35"/>
    </location>
</feature>
<organism evidence="2 3">
    <name type="scientific">Plakobranchus ocellatus</name>
    <dbReference type="NCBI Taxonomy" id="259542"/>
    <lineage>
        <taxon>Eukaryota</taxon>
        <taxon>Metazoa</taxon>
        <taxon>Spiralia</taxon>
        <taxon>Lophotrochozoa</taxon>
        <taxon>Mollusca</taxon>
        <taxon>Gastropoda</taxon>
        <taxon>Heterobranchia</taxon>
        <taxon>Euthyneura</taxon>
        <taxon>Panpulmonata</taxon>
        <taxon>Sacoglossa</taxon>
        <taxon>Placobranchoidea</taxon>
        <taxon>Plakobranchidae</taxon>
        <taxon>Plakobranchus</taxon>
    </lineage>
</organism>